<evidence type="ECO:0000313" key="3">
    <source>
        <dbReference type="Proteomes" id="UP000007015"/>
    </source>
</evidence>
<evidence type="ECO:0000313" key="2">
    <source>
        <dbReference type="EMBL" id="EEC68645.1"/>
    </source>
</evidence>
<accession>B8BIL0</accession>
<feature type="region of interest" description="Disordered" evidence="1">
    <location>
        <begin position="70"/>
        <end position="95"/>
    </location>
</feature>
<evidence type="ECO:0000256" key="1">
    <source>
        <dbReference type="SAM" id="MobiDB-lite"/>
    </source>
</evidence>
<name>B8BIL0_ORYSI</name>
<proteinExistence type="predicted"/>
<dbReference type="Gramene" id="BGIOSGA033521-TA">
    <property type="protein sequence ID" value="BGIOSGA033521-PA"/>
    <property type="gene ID" value="BGIOSGA033521"/>
</dbReference>
<keyword evidence="3" id="KW-1185">Reference proteome</keyword>
<feature type="region of interest" description="Disordered" evidence="1">
    <location>
        <begin position="141"/>
        <end position="164"/>
    </location>
</feature>
<dbReference type="STRING" id="39946.B8BIL0"/>
<dbReference type="EMBL" id="CM000136">
    <property type="protein sequence ID" value="EEC68645.1"/>
    <property type="molecule type" value="Genomic_DNA"/>
</dbReference>
<organism evidence="2 3">
    <name type="scientific">Oryza sativa subsp. indica</name>
    <name type="common">Rice</name>
    <dbReference type="NCBI Taxonomy" id="39946"/>
    <lineage>
        <taxon>Eukaryota</taxon>
        <taxon>Viridiplantae</taxon>
        <taxon>Streptophyta</taxon>
        <taxon>Embryophyta</taxon>
        <taxon>Tracheophyta</taxon>
        <taxon>Spermatophyta</taxon>
        <taxon>Magnoliopsida</taxon>
        <taxon>Liliopsida</taxon>
        <taxon>Poales</taxon>
        <taxon>Poaceae</taxon>
        <taxon>BOP clade</taxon>
        <taxon>Oryzoideae</taxon>
        <taxon>Oryzeae</taxon>
        <taxon>Oryzinae</taxon>
        <taxon>Oryza</taxon>
        <taxon>Oryza sativa</taxon>
    </lineage>
</organism>
<dbReference type="AlphaFoldDB" id="B8BIL0"/>
<dbReference type="Proteomes" id="UP000007015">
    <property type="component" value="Chromosome 11"/>
</dbReference>
<gene>
    <name evidence="2" type="ORF">OsI_37064</name>
</gene>
<dbReference type="HOGENOM" id="CLU_991735_0_0_1"/>
<protein>
    <submittedName>
        <fullName evidence="2">Uncharacterized protein</fullName>
    </submittedName>
</protein>
<sequence length="281" mass="29728">MATRRRRARRRGGLSSLAAALGGLEAVLIVARSDNSSRPHPPSAAAFVGFPHGGAHARRVVRPATAAPEEAIEAPLKRKETASPPPPLDRLVTNKPPGMRFRWELRETSSTVSGSRLSSTCFSTQTSSTASGRVRVARLQGGGRWRGPADGIGNEIGIGKGGEDRLVTNKPPGMRFRWELRETSSTVSGSRLSSTCFSTQTSSTASGRVRVARLQGGGRWRGPADGIGDEIGIGKGGEVQRHAVDDITVGALNAAMHNTTANYLESFFLLSTARAQAASYS</sequence>
<reference evidence="2 3" key="1">
    <citation type="journal article" date="2005" name="PLoS Biol.">
        <title>The genomes of Oryza sativa: a history of duplications.</title>
        <authorList>
            <person name="Yu J."/>
            <person name="Wang J."/>
            <person name="Lin W."/>
            <person name="Li S."/>
            <person name="Li H."/>
            <person name="Zhou J."/>
            <person name="Ni P."/>
            <person name="Dong W."/>
            <person name="Hu S."/>
            <person name="Zeng C."/>
            <person name="Zhang J."/>
            <person name="Zhang Y."/>
            <person name="Li R."/>
            <person name="Xu Z."/>
            <person name="Li S."/>
            <person name="Li X."/>
            <person name="Zheng H."/>
            <person name="Cong L."/>
            <person name="Lin L."/>
            <person name="Yin J."/>
            <person name="Geng J."/>
            <person name="Li G."/>
            <person name="Shi J."/>
            <person name="Liu J."/>
            <person name="Lv H."/>
            <person name="Li J."/>
            <person name="Wang J."/>
            <person name="Deng Y."/>
            <person name="Ran L."/>
            <person name="Shi X."/>
            <person name="Wang X."/>
            <person name="Wu Q."/>
            <person name="Li C."/>
            <person name="Ren X."/>
            <person name="Wang J."/>
            <person name="Wang X."/>
            <person name="Li D."/>
            <person name="Liu D."/>
            <person name="Zhang X."/>
            <person name="Ji Z."/>
            <person name="Zhao W."/>
            <person name="Sun Y."/>
            <person name="Zhang Z."/>
            <person name="Bao J."/>
            <person name="Han Y."/>
            <person name="Dong L."/>
            <person name="Ji J."/>
            <person name="Chen P."/>
            <person name="Wu S."/>
            <person name="Liu J."/>
            <person name="Xiao Y."/>
            <person name="Bu D."/>
            <person name="Tan J."/>
            <person name="Yang L."/>
            <person name="Ye C."/>
            <person name="Zhang J."/>
            <person name="Xu J."/>
            <person name="Zhou Y."/>
            <person name="Yu Y."/>
            <person name="Zhang B."/>
            <person name="Zhuang S."/>
            <person name="Wei H."/>
            <person name="Liu B."/>
            <person name="Lei M."/>
            <person name="Yu H."/>
            <person name="Li Y."/>
            <person name="Xu H."/>
            <person name="Wei S."/>
            <person name="He X."/>
            <person name="Fang L."/>
            <person name="Zhang Z."/>
            <person name="Zhang Y."/>
            <person name="Huang X."/>
            <person name="Su Z."/>
            <person name="Tong W."/>
            <person name="Li J."/>
            <person name="Tong Z."/>
            <person name="Li S."/>
            <person name="Ye J."/>
            <person name="Wang L."/>
            <person name="Fang L."/>
            <person name="Lei T."/>
            <person name="Chen C."/>
            <person name="Chen H."/>
            <person name="Xu Z."/>
            <person name="Li H."/>
            <person name="Huang H."/>
            <person name="Zhang F."/>
            <person name="Xu H."/>
            <person name="Li N."/>
            <person name="Zhao C."/>
            <person name="Li S."/>
            <person name="Dong L."/>
            <person name="Huang Y."/>
            <person name="Li L."/>
            <person name="Xi Y."/>
            <person name="Qi Q."/>
            <person name="Li W."/>
            <person name="Zhang B."/>
            <person name="Hu W."/>
            <person name="Zhang Y."/>
            <person name="Tian X."/>
            <person name="Jiao Y."/>
            <person name="Liang X."/>
            <person name="Jin J."/>
            <person name="Gao L."/>
            <person name="Zheng W."/>
            <person name="Hao B."/>
            <person name="Liu S."/>
            <person name="Wang W."/>
            <person name="Yuan L."/>
            <person name="Cao M."/>
            <person name="McDermott J."/>
            <person name="Samudrala R."/>
            <person name="Wang J."/>
            <person name="Wong G.K."/>
            <person name="Yang H."/>
        </authorList>
    </citation>
    <scope>NUCLEOTIDE SEQUENCE [LARGE SCALE GENOMIC DNA]</scope>
    <source>
        <strain evidence="3">cv. 93-11</strain>
    </source>
</reference>